<feature type="region of interest" description="Disordered" evidence="1">
    <location>
        <begin position="1"/>
        <end position="30"/>
    </location>
</feature>
<comment type="caution">
    <text evidence="2">The sequence shown here is derived from an EMBL/GenBank/DDBJ whole genome shotgun (WGS) entry which is preliminary data.</text>
</comment>
<organism evidence="2">
    <name type="scientific">Tanacetum cinerariifolium</name>
    <name type="common">Dalmatian daisy</name>
    <name type="synonym">Chrysanthemum cinerariifolium</name>
    <dbReference type="NCBI Taxonomy" id="118510"/>
    <lineage>
        <taxon>Eukaryota</taxon>
        <taxon>Viridiplantae</taxon>
        <taxon>Streptophyta</taxon>
        <taxon>Embryophyta</taxon>
        <taxon>Tracheophyta</taxon>
        <taxon>Spermatophyta</taxon>
        <taxon>Magnoliopsida</taxon>
        <taxon>eudicotyledons</taxon>
        <taxon>Gunneridae</taxon>
        <taxon>Pentapetalae</taxon>
        <taxon>asterids</taxon>
        <taxon>campanulids</taxon>
        <taxon>Asterales</taxon>
        <taxon>Asteraceae</taxon>
        <taxon>Asteroideae</taxon>
        <taxon>Anthemideae</taxon>
        <taxon>Anthemidinae</taxon>
        <taxon>Tanacetum</taxon>
    </lineage>
</organism>
<proteinExistence type="predicted"/>
<sequence length="74" mass="7982">PIPAATTAAPTLTTAPSRRRKGVVIKDPQETASTSTIIHIETKSKDKSKGILVEELNPSRSKLKLNKMKLMLGS</sequence>
<name>A0A699TXM0_TANCI</name>
<gene>
    <name evidence="2" type="ORF">Tci_887664</name>
</gene>
<feature type="non-terminal residue" evidence="2">
    <location>
        <position position="1"/>
    </location>
</feature>
<evidence type="ECO:0000313" key="2">
    <source>
        <dbReference type="EMBL" id="GFD15695.1"/>
    </source>
</evidence>
<feature type="compositionally biased region" description="Low complexity" evidence="1">
    <location>
        <begin position="1"/>
        <end position="16"/>
    </location>
</feature>
<dbReference type="EMBL" id="BKCJ011288201">
    <property type="protein sequence ID" value="GFD15695.1"/>
    <property type="molecule type" value="Genomic_DNA"/>
</dbReference>
<reference evidence="2" key="1">
    <citation type="journal article" date="2019" name="Sci. Rep.">
        <title>Draft genome of Tanacetum cinerariifolium, the natural source of mosquito coil.</title>
        <authorList>
            <person name="Yamashiro T."/>
            <person name="Shiraishi A."/>
            <person name="Satake H."/>
            <person name="Nakayama K."/>
        </authorList>
    </citation>
    <scope>NUCLEOTIDE SEQUENCE</scope>
</reference>
<dbReference type="AlphaFoldDB" id="A0A699TXM0"/>
<accession>A0A699TXM0</accession>
<protein>
    <submittedName>
        <fullName evidence="2">Uncharacterized protein</fullName>
    </submittedName>
</protein>
<evidence type="ECO:0000256" key="1">
    <source>
        <dbReference type="SAM" id="MobiDB-lite"/>
    </source>
</evidence>